<evidence type="ECO:0000313" key="2">
    <source>
        <dbReference type="Proteomes" id="UP000188268"/>
    </source>
</evidence>
<dbReference type="AlphaFoldDB" id="A0A1R3ISD5"/>
<evidence type="ECO:0000313" key="1">
    <source>
        <dbReference type="EMBL" id="OMO85467.1"/>
    </source>
</evidence>
<accession>A0A1R3ISD5</accession>
<dbReference type="EMBL" id="AWWV01009596">
    <property type="protein sequence ID" value="OMO85467.1"/>
    <property type="molecule type" value="Genomic_DNA"/>
</dbReference>
<comment type="caution">
    <text evidence="1">The sequence shown here is derived from an EMBL/GenBank/DDBJ whole genome shotgun (WGS) entry which is preliminary data.</text>
</comment>
<reference evidence="1 2" key="1">
    <citation type="submission" date="2013-09" db="EMBL/GenBank/DDBJ databases">
        <title>Corchorus capsularis genome sequencing.</title>
        <authorList>
            <person name="Alam M."/>
            <person name="Haque M.S."/>
            <person name="Islam M.S."/>
            <person name="Emdad E.M."/>
            <person name="Islam M.M."/>
            <person name="Ahmed B."/>
            <person name="Halim A."/>
            <person name="Hossen Q.M.M."/>
            <person name="Hossain M.Z."/>
            <person name="Ahmed R."/>
            <person name="Khan M.M."/>
            <person name="Islam R."/>
            <person name="Rashid M.M."/>
            <person name="Khan S.A."/>
            <person name="Rahman M.S."/>
            <person name="Alam M."/>
        </authorList>
    </citation>
    <scope>NUCLEOTIDE SEQUENCE [LARGE SCALE GENOMIC DNA]</scope>
    <source>
        <strain evidence="2">cv. CVL-1</strain>
        <tissue evidence="1">Whole seedling</tissue>
    </source>
</reference>
<keyword evidence="2" id="KW-1185">Reference proteome</keyword>
<name>A0A1R3ISD5_COCAP</name>
<dbReference type="Gramene" id="OMO85467">
    <property type="protein sequence ID" value="OMO85467"/>
    <property type="gene ID" value="CCACVL1_10168"/>
</dbReference>
<sequence>MACLMTIYRSHQLRAHARMGTCPHGVITKIMTYQKLSTTGT</sequence>
<protein>
    <submittedName>
        <fullName evidence="1">Uncharacterized protein</fullName>
    </submittedName>
</protein>
<organism evidence="1 2">
    <name type="scientific">Corchorus capsularis</name>
    <name type="common">Jute</name>
    <dbReference type="NCBI Taxonomy" id="210143"/>
    <lineage>
        <taxon>Eukaryota</taxon>
        <taxon>Viridiplantae</taxon>
        <taxon>Streptophyta</taxon>
        <taxon>Embryophyta</taxon>
        <taxon>Tracheophyta</taxon>
        <taxon>Spermatophyta</taxon>
        <taxon>Magnoliopsida</taxon>
        <taxon>eudicotyledons</taxon>
        <taxon>Gunneridae</taxon>
        <taxon>Pentapetalae</taxon>
        <taxon>rosids</taxon>
        <taxon>malvids</taxon>
        <taxon>Malvales</taxon>
        <taxon>Malvaceae</taxon>
        <taxon>Grewioideae</taxon>
        <taxon>Apeibeae</taxon>
        <taxon>Corchorus</taxon>
    </lineage>
</organism>
<gene>
    <name evidence="1" type="ORF">CCACVL1_10168</name>
</gene>
<proteinExistence type="predicted"/>
<dbReference type="Proteomes" id="UP000188268">
    <property type="component" value="Unassembled WGS sequence"/>
</dbReference>